<dbReference type="InterPro" id="IPR050832">
    <property type="entry name" value="Bact_Acetyltransf"/>
</dbReference>
<dbReference type="RefSeq" id="WP_213119031.1">
    <property type="nucleotide sequence ID" value="NZ_JAGYPF010000004.1"/>
</dbReference>
<dbReference type="Pfam" id="PF00583">
    <property type="entry name" value="Acetyltransf_1"/>
    <property type="match status" value="1"/>
</dbReference>
<dbReference type="AlphaFoldDB" id="A0A942U8S5"/>
<dbReference type="SUPFAM" id="SSF55729">
    <property type="entry name" value="Acyl-CoA N-acyltransferases (Nat)"/>
    <property type="match status" value="1"/>
</dbReference>
<reference evidence="4" key="1">
    <citation type="submission" date="2021-05" db="EMBL/GenBank/DDBJ databases">
        <title>Novel Bacillus species.</title>
        <authorList>
            <person name="Liu G."/>
        </authorList>
    </citation>
    <scope>NUCLEOTIDE SEQUENCE</scope>
    <source>
        <strain evidence="4">FJAT-49825</strain>
    </source>
</reference>
<name>A0A942U8S5_9BACI</name>
<organism evidence="4 5">
    <name type="scientific">Neobacillus rhizophilus</name>
    <dbReference type="NCBI Taxonomy" id="2833579"/>
    <lineage>
        <taxon>Bacteria</taxon>
        <taxon>Bacillati</taxon>
        <taxon>Bacillota</taxon>
        <taxon>Bacilli</taxon>
        <taxon>Bacillales</taxon>
        <taxon>Bacillaceae</taxon>
        <taxon>Neobacillus</taxon>
    </lineage>
</organism>
<dbReference type="CDD" id="cd04301">
    <property type="entry name" value="NAT_SF"/>
    <property type="match status" value="1"/>
</dbReference>
<feature type="domain" description="N-acetyltransferase" evidence="3">
    <location>
        <begin position="11"/>
        <end position="174"/>
    </location>
</feature>
<keyword evidence="1" id="KW-0808">Transferase</keyword>
<dbReference type="Gene3D" id="3.40.630.30">
    <property type="match status" value="1"/>
</dbReference>
<gene>
    <name evidence="4" type="ORF">KHA99_18780</name>
</gene>
<dbReference type="InterPro" id="IPR016181">
    <property type="entry name" value="Acyl_CoA_acyltransferase"/>
</dbReference>
<dbReference type="EMBL" id="JAGYPF010000004">
    <property type="protein sequence ID" value="MBS4214496.1"/>
    <property type="molecule type" value="Genomic_DNA"/>
</dbReference>
<protein>
    <submittedName>
        <fullName evidence="4">GNAT family N-acetyltransferase</fullName>
    </submittedName>
</protein>
<sequence length="174" mass="19552">MENGLEVRKNIKIERCIAIEEHMNELSALLIQVVGDGASIGFLPPLEENVAKGYWESVLNPEVVLFVAKINNIIAGSVQLHLCSKQNGRHRAEIAKLMTHPHYRRNGIARLLMEKAHETAKQMGRTLIVLDTREGDPSNSLYTSFGYIQAGRIPKYALSENGDFDATIIYYKMI</sequence>
<evidence type="ECO:0000313" key="5">
    <source>
        <dbReference type="Proteomes" id="UP000679749"/>
    </source>
</evidence>
<accession>A0A942U8S5</accession>
<dbReference type="InterPro" id="IPR000182">
    <property type="entry name" value="GNAT_dom"/>
</dbReference>
<evidence type="ECO:0000259" key="3">
    <source>
        <dbReference type="PROSITE" id="PS51186"/>
    </source>
</evidence>
<dbReference type="Proteomes" id="UP000679749">
    <property type="component" value="Unassembled WGS sequence"/>
</dbReference>
<evidence type="ECO:0000256" key="1">
    <source>
        <dbReference type="ARBA" id="ARBA00022679"/>
    </source>
</evidence>
<evidence type="ECO:0000256" key="2">
    <source>
        <dbReference type="ARBA" id="ARBA00023315"/>
    </source>
</evidence>
<dbReference type="PROSITE" id="PS51186">
    <property type="entry name" value="GNAT"/>
    <property type="match status" value="1"/>
</dbReference>
<evidence type="ECO:0000313" key="4">
    <source>
        <dbReference type="EMBL" id="MBS4214496.1"/>
    </source>
</evidence>
<keyword evidence="5" id="KW-1185">Reference proteome</keyword>
<comment type="caution">
    <text evidence="4">The sequence shown here is derived from an EMBL/GenBank/DDBJ whole genome shotgun (WGS) entry which is preliminary data.</text>
</comment>
<dbReference type="GO" id="GO:0016747">
    <property type="term" value="F:acyltransferase activity, transferring groups other than amino-acyl groups"/>
    <property type="evidence" value="ECO:0007669"/>
    <property type="project" value="InterPro"/>
</dbReference>
<proteinExistence type="predicted"/>
<dbReference type="PANTHER" id="PTHR43877">
    <property type="entry name" value="AMINOALKYLPHOSPHONATE N-ACETYLTRANSFERASE-RELATED-RELATED"/>
    <property type="match status" value="1"/>
</dbReference>
<keyword evidence="2" id="KW-0012">Acyltransferase</keyword>